<keyword evidence="1" id="KW-1133">Transmembrane helix</keyword>
<keyword evidence="1" id="KW-0812">Transmembrane</keyword>
<protein>
    <recommendedName>
        <fullName evidence="2">Microcin J25-processing protein McjB C-terminal domain-containing protein</fullName>
    </recommendedName>
</protein>
<proteinExistence type="predicted"/>
<evidence type="ECO:0000313" key="4">
    <source>
        <dbReference type="Proteomes" id="UP000243438"/>
    </source>
</evidence>
<organism evidence="3 4">
    <name type="scientific">Xylanibacter oryzae DSM 17970</name>
    <dbReference type="NCBI Taxonomy" id="915438"/>
    <lineage>
        <taxon>Bacteria</taxon>
        <taxon>Pseudomonadati</taxon>
        <taxon>Bacteroidota</taxon>
        <taxon>Bacteroidia</taxon>
        <taxon>Bacteroidales</taxon>
        <taxon>Prevotellaceae</taxon>
        <taxon>Xylanibacter</taxon>
    </lineage>
</organism>
<dbReference type="InterPro" id="IPR032708">
    <property type="entry name" value="McjB_C"/>
</dbReference>
<dbReference type="Pfam" id="PF13471">
    <property type="entry name" value="Transglut_core3"/>
    <property type="match status" value="1"/>
</dbReference>
<dbReference type="RefSeq" id="WP_051508810.1">
    <property type="nucleotide sequence ID" value="NZ_KK073873.1"/>
</dbReference>
<gene>
    <name evidence="3" type="ORF">XylorDRAFT_0216</name>
</gene>
<keyword evidence="4" id="KW-1185">Reference proteome</keyword>
<evidence type="ECO:0000259" key="2">
    <source>
        <dbReference type="Pfam" id="PF13471"/>
    </source>
</evidence>
<accession>A0ABP3BCI0</accession>
<evidence type="ECO:0000256" key="1">
    <source>
        <dbReference type="SAM" id="Phobius"/>
    </source>
</evidence>
<name>A0ABP3BCI0_9BACT</name>
<comment type="caution">
    <text evidence="3">The sequence shown here is derived from an EMBL/GenBank/DDBJ whole genome shotgun (WGS) entry which is preliminary data.</text>
</comment>
<dbReference type="InterPro" id="IPR053521">
    <property type="entry name" value="McjB-like"/>
</dbReference>
<dbReference type="EMBL" id="JFBS01000001">
    <property type="protein sequence ID" value="EXG77866.1"/>
    <property type="molecule type" value="Genomic_DNA"/>
</dbReference>
<dbReference type="NCBIfam" id="NF033537">
    <property type="entry name" value="lasso_biosyn_B2"/>
    <property type="match status" value="1"/>
</dbReference>
<evidence type="ECO:0000313" key="3">
    <source>
        <dbReference type="EMBL" id="EXG77866.1"/>
    </source>
</evidence>
<feature type="transmembrane region" description="Helical" evidence="1">
    <location>
        <begin position="12"/>
        <end position="32"/>
    </location>
</feature>
<feature type="domain" description="Microcin J25-processing protein McjB C-terminal" evidence="2">
    <location>
        <begin position="57"/>
        <end position="133"/>
    </location>
</feature>
<keyword evidence="1" id="KW-0472">Membrane</keyword>
<reference evidence="3" key="1">
    <citation type="submission" date="2013-07" db="EMBL/GenBank/DDBJ databases">
        <authorList>
            <consortium name="DOE Joint Genome Institute"/>
            <person name="Anderson I."/>
            <person name="Huntemann M."/>
            <person name="Han J."/>
            <person name="Chen A."/>
            <person name="Kyrpides N."/>
            <person name="Mavromatis K."/>
            <person name="Markowitz V."/>
            <person name="Palaniappan K."/>
            <person name="Ivanova N."/>
            <person name="Schaumberg A."/>
            <person name="Pati A."/>
            <person name="Liolios K."/>
            <person name="Nordberg H.P."/>
            <person name="Cantor M.N."/>
            <person name="Hua S.X."/>
            <person name="Woyke T."/>
        </authorList>
    </citation>
    <scope>NUCLEOTIDE SEQUENCE [LARGE SCALE GENOMIC DNA]</scope>
    <source>
        <strain evidence="3">DSM 17970</strain>
    </source>
</reference>
<dbReference type="Proteomes" id="UP000243438">
    <property type="component" value="Unassembled WGS sequence"/>
</dbReference>
<sequence>MKRDIRTKDYILFIEAWCLLALARFFIYSFPFKYIVIILERKPNNSKANKNVNPLILDEISNAIRRACNHSFWKTKCFEQALAGKIMLNHRQINSSVYFGVADNGVFMAHAWLECEGRTITGGRGKDKFAVINKFQ</sequence>